<gene>
    <name evidence="9" type="ORF">niasHT_003765</name>
</gene>
<dbReference type="GO" id="GO:0005576">
    <property type="term" value="C:extracellular region"/>
    <property type="evidence" value="ECO:0007669"/>
    <property type="project" value="UniProtKB-SubCell"/>
</dbReference>
<evidence type="ECO:0000256" key="3">
    <source>
        <dbReference type="ARBA" id="ARBA00023157"/>
    </source>
</evidence>
<dbReference type="InterPro" id="IPR050439">
    <property type="entry name" value="ADAMTS_ADAMTS-like"/>
</dbReference>
<keyword evidence="5" id="KW-0862">Zinc</keyword>
<dbReference type="Pfam" id="PF01421">
    <property type="entry name" value="Reprolysin"/>
    <property type="match status" value="1"/>
</dbReference>
<proteinExistence type="predicted"/>
<dbReference type="Gene3D" id="3.40.390.10">
    <property type="entry name" value="Collagenase (Catalytic Domain)"/>
    <property type="match status" value="1"/>
</dbReference>
<feature type="region of interest" description="Disordered" evidence="6">
    <location>
        <begin position="1563"/>
        <end position="1608"/>
    </location>
</feature>
<comment type="caution">
    <text evidence="5">Lacks conserved residue(s) required for the propagation of feature annotation.</text>
</comment>
<evidence type="ECO:0000256" key="6">
    <source>
        <dbReference type="SAM" id="MobiDB-lite"/>
    </source>
</evidence>
<feature type="disulfide bond" evidence="5">
    <location>
        <begin position="513"/>
        <end position="518"/>
    </location>
</feature>
<feature type="binding site" evidence="5">
    <location>
        <position position="506"/>
    </location>
    <ligand>
        <name>Zn(2+)</name>
        <dbReference type="ChEBI" id="CHEBI:29105"/>
        <note>catalytic</note>
    </ligand>
</feature>
<evidence type="ECO:0000256" key="5">
    <source>
        <dbReference type="PROSITE-ProRule" id="PRU00276"/>
    </source>
</evidence>
<dbReference type="FunFam" id="2.20.100.10:FF:000001">
    <property type="entry name" value="semaphorin-5A isoform X1"/>
    <property type="match status" value="1"/>
</dbReference>
<dbReference type="Pfam" id="PF00090">
    <property type="entry name" value="TSP_1"/>
    <property type="match status" value="10"/>
</dbReference>
<keyword evidence="5" id="KW-0479">Metal-binding</keyword>
<dbReference type="InterPro" id="IPR057401">
    <property type="entry name" value="Adt-1/2-like_dom"/>
</dbReference>
<evidence type="ECO:0000259" key="8">
    <source>
        <dbReference type="PROSITE" id="PS50215"/>
    </source>
</evidence>
<protein>
    <recommendedName>
        <fullName evidence="8">Peptidase M12B domain-containing protein</fullName>
    </recommendedName>
</protein>
<dbReference type="FunFam" id="2.20.100.10:FF:000002">
    <property type="entry name" value="Unc-5 netrin receptor C"/>
    <property type="match status" value="1"/>
</dbReference>
<feature type="domain" description="Peptidase M12B" evidence="8">
    <location>
        <begin position="341"/>
        <end position="543"/>
    </location>
</feature>
<feature type="binding site" evidence="5">
    <location>
        <position position="500"/>
    </location>
    <ligand>
        <name>Zn(2+)</name>
        <dbReference type="ChEBI" id="CHEBI:29105"/>
        <note>catalytic</note>
    </ligand>
</feature>
<dbReference type="EMBL" id="JBICBT010000258">
    <property type="protein sequence ID" value="KAL3118982.1"/>
    <property type="molecule type" value="Genomic_DNA"/>
</dbReference>
<evidence type="ECO:0000256" key="2">
    <source>
        <dbReference type="ARBA" id="ARBA00022525"/>
    </source>
</evidence>
<keyword evidence="10" id="KW-1185">Reference proteome</keyword>
<dbReference type="Proteomes" id="UP001620626">
    <property type="component" value="Unassembled WGS sequence"/>
</dbReference>
<feature type="binding site" evidence="5">
    <location>
        <position position="496"/>
    </location>
    <ligand>
        <name>Zn(2+)</name>
        <dbReference type="ChEBI" id="CHEBI:29105"/>
        <note>catalytic</note>
    </ligand>
</feature>
<feature type="compositionally biased region" description="Basic and acidic residues" evidence="6">
    <location>
        <begin position="202"/>
        <end position="252"/>
    </location>
</feature>
<name>A0ABD2LUR2_9BILA</name>
<dbReference type="InterPro" id="IPR000884">
    <property type="entry name" value="TSP1_rpt"/>
</dbReference>
<feature type="compositionally biased region" description="Basic and acidic residues" evidence="6">
    <location>
        <begin position="1563"/>
        <end position="1573"/>
    </location>
</feature>
<reference evidence="9 10" key="1">
    <citation type="submission" date="2024-10" db="EMBL/GenBank/DDBJ databases">
        <authorList>
            <person name="Kim D."/>
        </authorList>
    </citation>
    <scope>NUCLEOTIDE SEQUENCE [LARGE SCALE GENOMIC DNA]</scope>
    <source>
        <strain evidence="9">BH-2024</strain>
    </source>
</reference>
<accession>A0ABD2LUR2</accession>
<dbReference type="PANTHER" id="PTHR13723:SF315">
    <property type="entry name" value="NO LONG NERVE CORD, ISOFORM C"/>
    <property type="match status" value="1"/>
</dbReference>
<dbReference type="SUPFAM" id="SSF55486">
    <property type="entry name" value="Metalloproteases ('zincins'), catalytic domain"/>
    <property type="match status" value="1"/>
</dbReference>
<dbReference type="PRINTS" id="PR01705">
    <property type="entry name" value="TSP1REPEAT"/>
</dbReference>
<sequence>MPSPGAFLLHVLRLLLLLLPPHLLAIHRTFTVSELRHTFGVERHELVPEYNLLSSIKRERSSDGLTRRIHFRAWNSSFLVELRPNDRLISQHLISVVRHANRTVTHRGLPHRPISNCHFHGRVISHGGFRAAISDCHRLMGIIVQEDHFMILQTVPERMRRKKRRRKRGDEEWENGEEYLVYRRKEIDEANFGKWKRTKRKSERDRPPQGDEGTADQRETGKRAKDKLPMWKTVEEGKRAEEGKTVKEGKTLEEGKTVKEGKTLEEGKTVEESLGSKFELGQGDGGVNAEREAAAAEDGQLFCDVSNNGTLSLLPAELANYTLPSAANLNSLFIFPQLDPITLEIGLFLDSMLFEHFQREFTAEPEQHLTDFSLALINNVHVLYQQPSLSPNLDIVIVHFELWISQPAHLATEVHRNGQAQSLLDAFCRHQARINPATDLTDPNHWDHAVLLTGYDIYHTTSSVAGVAPVGRMCDELFACSLVEGLHLGRSFVLAHEMGHNMGMVHDGVQNQCGRSCCLMSAVNGAGKTTWSSCSVREFNSFLLQLDESGRGNCLRDPAESIVSHDHLKDGRLPGQRYFHFDLSIIKLLFLCVKSHCVSFFVLPLISSVRTSGEETFKWKFPTVALLRTFVAFCGAATVAPPFPPLTPPWRAVGADPNGGATVGNVKNGTLKWATSQMKWTDDGPIGLRLRSNHYLGLFCSDFGPNNGGRPCEGSNVRGVVCGGSRSLCEGFTRKEFGDRICSAIRHDQLRPDKQLSGDSFLHQSQPCKIWCHVRDSELIRNKGQFPNGSPCGPNHFCVGGVCLMLGCDGRALVQNSSDCPSDSAELSFITSGATLRKHSTKSEKWDQWGQWSDCSATCGNFGVQKRTRKCRFPVASECAGKDSEVRACEPTPPKCEGIYGEWTGWSECEGKCGEMGKRRRRRKCPGGERECTEPTEETEQCRRLNCAEWSSWGEWTECVGKCSEEGEMSRERKCSMEEGAGDADLGCGGQSVQRERCNDTKCELSPVNDGGQWGEWQPCSVSCGIGFQFRERLCTNGPCANSGKQARTCNVQDCSRVLGMPVWSEWSLWSVCSRTCGQGIQQRFRRCLNGLCPPGDALREQKRCVLGPCPQWSNWSQWTNCASCSVFETRKRHRQCVVKVATTDGQQEETELGQEACNSAGAPIEFDNCERFCAENEFAKVRGEMRSQSNGNESLAEKGTKWGEWSPCSVSCGEGIRRRERKCEMGETGECKTGGGDGTAEEKCRGQKCAEETAEKAEREASSSSVRRFPTWSDWSEWSACSCFSLTRYRRRFCRVHDPQLKGFCVGSIIDQSPCIPPDLPTSPEGKQCVAIAGSWSAWSEWSACSQDCGTRGHRIRNRMCANPLPSNRGSYCVGLSFDQIPCDFPVTNCRGDPIDGRWTEWSEWSQCSNPCANGQRSRTRHCSDPRPENGGKQCSGTDFEMQACSEPVLCLLSQSLPLTLSANASSPAPSDFSSTLSRLSPQWGPWSPWSNCTSTCGFALRRRFRLCELSHDLQLSEQKCEGIAQMTAMCDTPFSCPNDTAVTEGRWSEWGEWSNNCEWNTCKESEPKEGDGTAQKGAKAEEEKQQEDTPTEEGEEREGEQLEGRPMALAHELRIRTRTRFCAAPSAGGSPCFGPSSQRIHCPPPTKCDSFSTSIFQLISNIWQMDVAIIRRMINF</sequence>
<evidence type="ECO:0000256" key="7">
    <source>
        <dbReference type="SAM" id="SignalP"/>
    </source>
</evidence>
<dbReference type="PROSITE" id="PS50092">
    <property type="entry name" value="TSP1"/>
    <property type="match status" value="11"/>
</dbReference>
<keyword evidence="2" id="KW-0964">Secreted</keyword>
<keyword evidence="7" id="KW-0732">Signal</keyword>
<feature type="region of interest" description="Disordered" evidence="6">
    <location>
        <begin position="196"/>
        <end position="252"/>
    </location>
</feature>
<feature type="compositionally biased region" description="Basic and acidic residues" evidence="6">
    <location>
        <begin position="1580"/>
        <end position="1589"/>
    </location>
</feature>
<evidence type="ECO:0000256" key="4">
    <source>
        <dbReference type="ARBA" id="ARBA00023180"/>
    </source>
</evidence>
<dbReference type="CDD" id="cd04273">
    <property type="entry name" value="ZnMc_ADAMTS_like"/>
    <property type="match status" value="1"/>
</dbReference>
<dbReference type="SUPFAM" id="SSF82895">
    <property type="entry name" value="TSP-1 type 1 repeat"/>
    <property type="match status" value="10"/>
</dbReference>
<dbReference type="InterPro" id="IPR024079">
    <property type="entry name" value="MetalloPept_cat_dom_sf"/>
</dbReference>
<dbReference type="Gene3D" id="2.20.100.10">
    <property type="entry name" value="Thrombospondin type-1 (TSP1) repeat"/>
    <property type="match status" value="9"/>
</dbReference>
<keyword evidence="3 5" id="KW-1015">Disulfide bond</keyword>
<evidence type="ECO:0000313" key="9">
    <source>
        <dbReference type="EMBL" id="KAL3118982.1"/>
    </source>
</evidence>
<dbReference type="InterPro" id="IPR001590">
    <property type="entry name" value="Peptidase_M12B"/>
</dbReference>
<feature type="compositionally biased region" description="Acidic residues" evidence="6">
    <location>
        <begin position="1591"/>
        <end position="1600"/>
    </location>
</feature>
<dbReference type="PROSITE" id="PS50215">
    <property type="entry name" value="ADAM_MEPRO"/>
    <property type="match status" value="1"/>
</dbReference>
<feature type="signal peptide" evidence="7">
    <location>
        <begin position="1"/>
        <end position="25"/>
    </location>
</feature>
<dbReference type="PANTHER" id="PTHR13723">
    <property type="entry name" value="ADAMTS A DISINTEGRIN AND METALLOPROTEASE WITH THROMBOSPONDIN MOTIFS PROTEASE"/>
    <property type="match status" value="1"/>
</dbReference>
<dbReference type="SMART" id="SM00209">
    <property type="entry name" value="TSP1"/>
    <property type="match status" value="11"/>
</dbReference>
<dbReference type="GO" id="GO:0046872">
    <property type="term" value="F:metal ion binding"/>
    <property type="evidence" value="ECO:0007669"/>
    <property type="project" value="UniProtKB-KW"/>
</dbReference>
<evidence type="ECO:0000313" key="10">
    <source>
        <dbReference type="Proteomes" id="UP001620626"/>
    </source>
</evidence>
<organism evidence="9 10">
    <name type="scientific">Heterodera trifolii</name>
    <dbReference type="NCBI Taxonomy" id="157864"/>
    <lineage>
        <taxon>Eukaryota</taxon>
        <taxon>Metazoa</taxon>
        <taxon>Ecdysozoa</taxon>
        <taxon>Nematoda</taxon>
        <taxon>Chromadorea</taxon>
        <taxon>Rhabditida</taxon>
        <taxon>Tylenchina</taxon>
        <taxon>Tylenchomorpha</taxon>
        <taxon>Tylenchoidea</taxon>
        <taxon>Heteroderidae</taxon>
        <taxon>Heteroderinae</taxon>
        <taxon>Heterodera</taxon>
    </lineage>
</organism>
<dbReference type="Pfam" id="PF25379">
    <property type="entry name" value="Adt-1"/>
    <property type="match status" value="1"/>
</dbReference>
<keyword evidence="4" id="KW-0325">Glycoprotein</keyword>
<comment type="caution">
    <text evidence="9">The sequence shown here is derived from an EMBL/GenBank/DDBJ whole genome shotgun (WGS) entry which is preliminary data.</text>
</comment>
<dbReference type="InterPro" id="IPR036383">
    <property type="entry name" value="TSP1_rpt_sf"/>
</dbReference>
<feature type="chain" id="PRO_5044878824" description="Peptidase M12B domain-containing protein" evidence="7">
    <location>
        <begin position="26"/>
        <end position="1678"/>
    </location>
</feature>
<comment type="subcellular location">
    <subcellularLocation>
        <location evidence="1">Secreted</location>
    </subcellularLocation>
</comment>
<feature type="active site" evidence="5">
    <location>
        <position position="497"/>
    </location>
</feature>
<evidence type="ECO:0000256" key="1">
    <source>
        <dbReference type="ARBA" id="ARBA00004613"/>
    </source>
</evidence>